<feature type="transmembrane region" description="Helical" evidence="2">
    <location>
        <begin position="172"/>
        <end position="189"/>
    </location>
</feature>
<feature type="compositionally biased region" description="Basic and acidic residues" evidence="1">
    <location>
        <begin position="556"/>
        <end position="569"/>
    </location>
</feature>
<feature type="compositionally biased region" description="Low complexity" evidence="1">
    <location>
        <begin position="570"/>
        <end position="588"/>
    </location>
</feature>
<name>A0A7S4QWR9_9DINO</name>
<feature type="transmembrane region" description="Helical" evidence="2">
    <location>
        <begin position="104"/>
        <end position="123"/>
    </location>
</feature>
<keyword evidence="2" id="KW-0472">Membrane</keyword>
<evidence type="ECO:0000256" key="2">
    <source>
        <dbReference type="SAM" id="Phobius"/>
    </source>
</evidence>
<dbReference type="EMBL" id="HBNR01038777">
    <property type="protein sequence ID" value="CAE4596327.1"/>
    <property type="molecule type" value="Transcribed_RNA"/>
</dbReference>
<feature type="compositionally biased region" description="Low complexity" evidence="1">
    <location>
        <begin position="524"/>
        <end position="535"/>
    </location>
</feature>
<reference evidence="3" key="1">
    <citation type="submission" date="2021-01" db="EMBL/GenBank/DDBJ databases">
        <authorList>
            <person name="Corre E."/>
            <person name="Pelletier E."/>
            <person name="Niang G."/>
            <person name="Scheremetjew M."/>
            <person name="Finn R."/>
            <person name="Kale V."/>
            <person name="Holt S."/>
            <person name="Cochrane G."/>
            <person name="Meng A."/>
            <person name="Brown T."/>
            <person name="Cohen L."/>
        </authorList>
    </citation>
    <scope>NUCLEOTIDE SEQUENCE</scope>
    <source>
        <strain evidence="3">CCMP3105</strain>
    </source>
</reference>
<proteinExistence type="predicted"/>
<evidence type="ECO:0000313" key="3">
    <source>
        <dbReference type="EMBL" id="CAE4596327.1"/>
    </source>
</evidence>
<organism evidence="3">
    <name type="scientific">Alexandrium monilatum</name>
    <dbReference type="NCBI Taxonomy" id="311494"/>
    <lineage>
        <taxon>Eukaryota</taxon>
        <taxon>Sar</taxon>
        <taxon>Alveolata</taxon>
        <taxon>Dinophyceae</taxon>
        <taxon>Gonyaulacales</taxon>
        <taxon>Pyrocystaceae</taxon>
        <taxon>Alexandrium</taxon>
    </lineage>
</organism>
<feature type="transmembrane region" description="Helical" evidence="2">
    <location>
        <begin position="143"/>
        <end position="160"/>
    </location>
</feature>
<keyword evidence="2" id="KW-1133">Transmembrane helix</keyword>
<accession>A0A7S4QWR9</accession>
<dbReference type="AlphaFoldDB" id="A0A7S4QWR9"/>
<feature type="compositionally biased region" description="Gly residues" evidence="1">
    <location>
        <begin position="597"/>
        <end position="611"/>
    </location>
</feature>
<evidence type="ECO:0000256" key="1">
    <source>
        <dbReference type="SAM" id="MobiDB-lite"/>
    </source>
</evidence>
<sequence>MAALQSPSGEEDADEPIWIKSAETLWFAVVNYRHLPEAIAWTACSVAGIRLVHVVAVRWPRTSLGGAASWLGWLGWQGLCVPGSTALQDAKDDVAHALKVTRRFVMELVNLVAAWVEVFLPFVDNLASSAWVIWWRLPLRQRVLLALMGLAAYALLEAYRMFRGHKHTLKKFLFHATFLVGGPWLWYAIGLLPAEWLRPCLRHAITTVPALASLAALAHSTAAPSAGRAVSRAPAPPPSLPRGLSTLAAPPATNIEVQKLWLSYWACWPLARLLEACVLALPSLVPSGDPARLHAEAQRAALTFIAWLQLWQGSRLLQNTARGLLARLDLPALVRGLLGTQALRAFGALCSPLAGAGDVLRARVPGLLRLALGMPVGGRLRMVGVATLGLALLVASVRSFYGAWRAVTAVATAGLWCLAAVDTANVLAASSERAYPQKLSFWVLARLWSVTAKLPYAGAILRLATPYVFVLLHLAGEPLLTGVLLPLLGHVRHLGSLAPSTMKALPASLAPTGAGGRSRAPATEQSASGAAGSARGRQEEDAAEACPPPADVDSAGPERRDAGGTDSEHLSSGTDSDSSGESAEDAGAGLVRRRGTGADGGGGLDGGSGKL</sequence>
<feature type="region of interest" description="Disordered" evidence="1">
    <location>
        <begin position="508"/>
        <end position="611"/>
    </location>
</feature>
<gene>
    <name evidence="3" type="ORF">AMON00008_LOCUS26815</name>
</gene>
<protein>
    <submittedName>
        <fullName evidence="3">Uncharacterized protein</fullName>
    </submittedName>
</protein>
<keyword evidence="2" id="KW-0812">Transmembrane</keyword>